<evidence type="ECO:0000313" key="11">
    <source>
        <dbReference type="EMBL" id="KJZ74256.1"/>
    </source>
</evidence>
<keyword evidence="2" id="KW-0597">Phosphoprotein</keyword>
<dbReference type="InterPro" id="IPR020806">
    <property type="entry name" value="PKS_PP-bd"/>
</dbReference>
<dbReference type="InterPro" id="IPR049551">
    <property type="entry name" value="PKS_DH_C"/>
</dbReference>
<dbReference type="FunFam" id="3.40.50.720:FF:000209">
    <property type="entry name" value="Polyketide synthase Pks12"/>
    <property type="match status" value="1"/>
</dbReference>
<dbReference type="Proteomes" id="UP000054481">
    <property type="component" value="Unassembled WGS sequence"/>
</dbReference>
<feature type="region of interest" description="N-terminal hotdog fold" evidence="6">
    <location>
        <begin position="917"/>
        <end position="1052"/>
    </location>
</feature>
<keyword evidence="1" id="KW-0596">Phosphopantetheine</keyword>
<dbReference type="GO" id="GO:0004315">
    <property type="term" value="F:3-oxoacyl-[acyl-carrier-protein] synthase activity"/>
    <property type="evidence" value="ECO:0007669"/>
    <property type="project" value="InterPro"/>
</dbReference>
<dbReference type="SMART" id="SM00827">
    <property type="entry name" value="PKS_AT"/>
    <property type="match status" value="1"/>
</dbReference>
<evidence type="ECO:0000259" key="8">
    <source>
        <dbReference type="PROSITE" id="PS50075"/>
    </source>
</evidence>
<dbReference type="PANTHER" id="PTHR43775">
    <property type="entry name" value="FATTY ACID SYNTHASE"/>
    <property type="match status" value="1"/>
</dbReference>
<feature type="region of interest" description="Disordered" evidence="7">
    <location>
        <begin position="1306"/>
        <end position="1325"/>
    </location>
</feature>
<dbReference type="Pfam" id="PF02801">
    <property type="entry name" value="Ketoacyl-synt_C"/>
    <property type="match status" value="1"/>
</dbReference>
<dbReference type="Pfam" id="PF13602">
    <property type="entry name" value="ADH_zinc_N_2"/>
    <property type="match status" value="1"/>
</dbReference>
<dbReference type="InterPro" id="IPR042104">
    <property type="entry name" value="PKS_dehydratase_sf"/>
</dbReference>
<dbReference type="InterPro" id="IPR057326">
    <property type="entry name" value="KR_dom"/>
</dbReference>
<dbReference type="InterPro" id="IPR016036">
    <property type="entry name" value="Malonyl_transacylase_ACP-bd"/>
</dbReference>
<dbReference type="InterPro" id="IPR036291">
    <property type="entry name" value="NAD(P)-bd_dom_sf"/>
</dbReference>
<dbReference type="SMART" id="SM00823">
    <property type="entry name" value="PKS_PP"/>
    <property type="match status" value="1"/>
</dbReference>
<accession>A0A0F7ZJA8</accession>
<dbReference type="InterPro" id="IPR016035">
    <property type="entry name" value="Acyl_Trfase/lysoPLipase"/>
</dbReference>
<dbReference type="InterPro" id="IPR009081">
    <property type="entry name" value="PP-bd_ACP"/>
</dbReference>
<keyword evidence="12" id="KW-1185">Reference proteome</keyword>
<dbReference type="PROSITE" id="PS00606">
    <property type="entry name" value="KS3_1"/>
    <property type="match status" value="1"/>
</dbReference>
<dbReference type="EMBL" id="KQ030527">
    <property type="protein sequence ID" value="KJZ74256.1"/>
    <property type="molecule type" value="Genomic_DNA"/>
</dbReference>
<dbReference type="GO" id="GO:0030639">
    <property type="term" value="P:polyketide biosynthetic process"/>
    <property type="evidence" value="ECO:0007669"/>
    <property type="project" value="UniProtKB-ARBA"/>
</dbReference>
<dbReference type="SUPFAM" id="SSF47336">
    <property type="entry name" value="ACP-like"/>
    <property type="match status" value="1"/>
</dbReference>
<dbReference type="PROSITE" id="PS52019">
    <property type="entry name" value="PKS_MFAS_DH"/>
    <property type="match status" value="1"/>
</dbReference>
<evidence type="ECO:0000259" key="9">
    <source>
        <dbReference type="PROSITE" id="PS52004"/>
    </source>
</evidence>
<reference evidence="11 12" key="1">
    <citation type="journal article" date="2014" name="Genome Biol. Evol.">
        <title>Comparative genomics and transcriptomics analyses reveal divergent lifestyle features of nematode endoparasitic fungus Hirsutella minnesotensis.</title>
        <authorList>
            <person name="Lai Y."/>
            <person name="Liu K."/>
            <person name="Zhang X."/>
            <person name="Zhang X."/>
            <person name="Li K."/>
            <person name="Wang N."/>
            <person name="Shu C."/>
            <person name="Wu Y."/>
            <person name="Wang C."/>
            <person name="Bushley K.E."/>
            <person name="Xiang M."/>
            <person name="Liu X."/>
        </authorList>
    </citation>
    <scope>NUCLEOTIDE SEQUENCE [LARGE SCALE GENOMIC DNA]</scope>
    <source>
        <strain evidence="11 12">3608</strain>
    </source>
</reference>
<dbReference type="Pfam" id="PF23297">
    <property type="entry name" value="ACP_SdgA_C"/>
    <property type="match status" value="1"/>
</dbReference>
<dbReference type="OrthoDB" id="329835at2759"/>
<dbReference type="InterPro" id="IPR013154">
    <property type="entry name" value="ADH-like_N"/>
</dbReference>
<feature type="active site" description="Proton donor; for dehydratase activity" evidence="6">
    <location>
        <position position="1142"/>
    </location>
</feature>
<dbReference type="Pfam" id="PF14765">
    <property type="entry name" value="PS-DH"/>
    <property type="match status" value="1"/>
</dbReference>
<dbReference type="Gene3D" id="3.40.50.720">
    <property type="entry name" value="NAD(P)-binding Rossmann-like Domain"/>
    <property type="match status" value="1"/>
</dbReference>
<feature type="domain" description="PKS/mFAS DH" evidence="10">
    <location>
        <begin position="917"/>
        <end position="1234"/>
    </location>
</feature>
<dbReference type="InterPro" id="IPR056501">
    <property type="entry name" value="NAD-bd_HRPKS_sdrA"/>
</dbReference>
<feature type="domain" description="Carrier" evidence="8">
    <location>
        <begin position="2165"/>
        <end position="2242"/>
    </location>
</feature>
<dbReference type="SMART" id="SM00822">
    <property type="entry name" value="PKS_KR"/>
    <property type="match status" value="1"/>
</dbReference>
<dbReference type="InterPro" id="IPR018201">
    <property type="entry name" value="Ketoacyl_synth_AS"/>
</dbReference>
<dbReference type="SMART" id="SM00825">
    <property type="entry name" value="PKS_KS"/>
    <property type="match status" value="1"/>
</dbReference>
<dbReference type="InterPro" id="IPR014043">
    <property type="entry name" value="Acyl_transferase_dom"/>
</dbReference>
<feature type="active site" description="Proton acceptor; for dehydratase activity" evidence="6">
    <location>
        <position position="949"/>
    </location>
</feature>
<evidence type="ECO:0000256" key="2">
    <source>
        <dbReference type="ARBA" id="ARBA00022553"/>
    </source>
</evidence>
<dbReference type="GO" id="GO:0004312">
    <property type="term" value="F:fatty acid synthase activity"/>
    <property type="evidence" value="ECO:0007669"/>
    <property type="project" value="TreeGrafter"/>
</dbReference>
<dbReference type="InterPro" id="IPR050091">
    <property type="entry name" value="PKS_NRPS_Biosynth_Enz"/>
</dbReference>
<dbReference type="CDD" id="cd00833">
    <property type="entry name" value="PKS"/>
    <property type="match status" value="1"/>
</dbReference>
<dbReference type="InterPro" id="IPR014030">
    <property type="entry name" value="Ketoacyl_synth_N"/>
</dbReference>
<dbReference type="PROSITE" id="PS50075">
    <property type="entry name" value="CARRIER"/>
    <property type="match status" value="1"/>
</dbReference>
<evidence type="ECO:0000259" key="10">
    <source>
        <dbReference type="PROSITE" id="PS52019"/>
    </source>
</evidence>
<dbReference type="SUPFAM" id="SSF50129">
    <property type="entry name" value="GroES-like"/>
    <property type="match status" value="1"/>
</dbReference>
<dbReference type="InterPro" id="IPR006162">
    <property type="entry name" value="Ppantetheine_attach_site"/>
</dbReference>
<organism evidence="11 12">
    <name type="scientific">Hirsutella minnesotensis 3608</name>
    <dbReference type="NCBI Taxonomy" id="1043627"/>
    <lineage>
        <taxon>Eukaryota</taxon>
        <taxon>Fungi</taxon>
        <taxon>Dikarya</taxon>
        <taxon>Ascomycota</taxon>
        <taxon>Pezizomycotina</taxon>
        <taxon>Sordariomycetes</taxon>
        <taxon>Hypocreomycetidae</taxon>
        <taxon>Hypocreales</taxon>
        <taxon>Ophiocordycipitaceae</taxon>
        <taxon>Hirsutella</taxon>
    </lineage>
</organism>
<dbReference type="SUPFAM" id="SSF51735">
    <property type="entry name" value="NAD(P)-binding Rossmann-fold domains"/>
    <property type="match status" value="2"/>
</dbReference>
<dbReference type="Pfam" id="PF00109">
    <property type="entry name" value="ketoacyl-synt"/>
    <property type="match status" value="1"/>
</dbReference>
<evidence type="ECO:0000256" key="1">
    <source>
        <dbReference type="ARBA" id="ARBA00022450"/>
    </source>
</evidence>
<dbReference type="InterPro" id="IPR020843">
    <property type="entry name" value="ER"/>
</dbReference>
<dbReference type="InterPro" id="IPR016039">
    <property type="entry name" value="Thiolase-like"/>
</dbReference>
<dbReference type="Pfam" id="PF00698">
    <property type="entry name" value="Acyl_transf_1"/>
    <property type="match status" value="1"/>
</dbReference>
<dbReference type="SMART" id="SM00826">
    <property type="entry name" value="PKS_DH"/>
    <property type="match status" value="1"/>
</dbReference>
<dbReference type="Pfam" id="PF08240">
    <property type="entry name" value="ADH_N"/>
    <property type="match status" value="1"/>
</dbReference>
<dbReference type="InterPro" id="IPR020841">
    <property type="entry name" value="PKS_Beta-ketoAc_synthase_dom"/>
</dbReference>
<dbReference type="InterPro" id="IPR036736">
    <property type="entry name" value="ACP-like_sf"/>
</dbReference>
<keyword evidence="3" id="KW-0808">Transferase</keyword>
<dbReference type="GO" id="GO:0016491">
    <property type="term" value="F:oxidoreductase activity"/>
    <property type="evidence" value="ECO:0007669"/>
    <property type="project" value="UniProtKB-KW"/>
</dbReference>
<dbReference type="InterPro" id="IPR001227">
    <property type="entry name" value="Ac_transferase_dom_sf"/>
</dbReference>
<keyword evidence="4" id="KW-0560">Oxidoreductase</keyword>
<evidence type="ECO:0000256" key="6">
    <source>
        <dbReference type="PROSITE-ProRule" id="PRU01363"/>
    </source>
</evidence>
<dbReference type="InterPro" id="IPR049552">
    <property type="entry name" value="PKS_DH_N"/>
</dbReference>
<evidence type="ECO:0000256" key="4">
    <source>
        <dbReference type="ARBA" id="ARBA00023002"/>
    </source>
</evidence>
<dbReference type="Pfam" id="PF16197">
    <property type="entry name" value="KAsynt_C_assoc"/>
    <property type="match status" value="1"/>
</dbReference>
<dbReference type="FunFam" id="3.40.366.10:FF:000002">
    <property type="entry name" value="Probable polyketide synthase 2"/>
    <property type="match status" value="1"/>
</dbReference>
<dbReference type="GO" id="GO:0031177">
    <property type="term" value="F:phosphopantetheine binding"/>
    <property type="evidence" value="ECO:0007669"/>
    <property type="project" value="InterPro"/>
</dbReference>
<dbReference type="PROSITE" id="PS52004">
    <property type="entry name" value="KS3_2"/>
    <property type="match status" value="1"/>
</dbReference>
<dbReference type="InterPro" id="IPR020807">
    <property type="entry name" value="PKS_DH"/>
</dbReference>
<dbReference type="SUPFAM" id="SSF53901">
    <property type="entry name" value="Thiolase-like"/>
    <property type="match status" value="1"/>
</dbReference>
<dbReference type="Pfam" id="PF23114">
    <property type="entry name" value="NAD-bd_HRPKS_sdrA"/>
    <property type="match status" value="1"/>
</dbReference>
<dbReference type="Gene3D" id="3.30.70.3290">
    <property type="match status" value="1"/>
</dbReference>
<dbReference type="InterPro" id="IPR013968">
    <property type="entry name" value="PKS_KR"/>
</dbReference>
<gene>
    <name evidence="11" type="ORF">HIM_06262</name>
</gene>
<protein>
    <submittedName>
        <fullName evidence="11">Uncharacterized protein</fullName>
    </submittedName>
</protein>
<evidence type="ECO:0000256" key="7">
    <source>
        <dbReference type="SAM" id="MobiDB-lite"/>
    </source>
</evidence>
<sequence length="2251" mass="245511">MASNHGQKPVPIAIVGMSCRLPGGISTLDDFWTLLSRARSGWGEIPKDRFTAEAYYHPNPQKKGCFNTKGGYFLNHDPANFDAPFFNITRQEATAMDPQQRMLLECSYEALENAGIAKEGIAGSDMGVFVGGGPSDYQYGAFRDLNTIPMFDVTGNHQSILSGRISHYFDLRGPSFCVDTACSSGLYALHQAVQSLRAGECESAIVGACHLHLQPERWITMSMSGLFNPEGKTFAFDHRGNAGFARGEGVGCLILKPLDKALRDNDKIKSIIVHTGANQDGKTVGLSTPSGEAQEQLIRDVYAKAGIDFNDTGFIEAHGTGTKIGDPIEARVIHNVFSEGRTKRQPLYIGSVKTNVGHLENASGIISVIKAAMMLEKGFILPNTNYEKTNENIPLDEWNMKVPTTLRSWPAQKKYISVNNFGFGGSNAHCVLQRPAIDFESIVQEKSDGVHKLFVLSGHGEEAAKARAKQLGIYAEQHPEVFQKRLVRDLSYTLCERRSHMPWRIAITASCCNEVVEALNGMDAKPSRASKPPKIAFVFTGQGAQWHAMGKELMGSHIVFADTMRAADNCLKTLGADFSLLEELARDKDTSLVNKAHLSQPACTAIQLALVRLFSSWGIEPQAVVGHSSGEIGAAFAAGALSLEDAMAIAYFRGQVTLKMKARHPDLRGSMLAVGSSPNDVRKTIKTMNLEGAAVACENSPGSTTVSGHTDAIDKLAAELESRSIFNRKLYVDVAYHSTHMNLVAEDYHRSINAINTKDENKVTFFSSLQGRKLESCSMLTADYWTDNLVKPVLFSPALEALCAETKPSVLVEIGPHAALEGPIKQILREMGQQASHVKYCPSLKRNQNATEAALKAAGSLFVMGQPLAFDEVNNTLREGDAPIVLDDFANYPWTYERYWIEPRMNLGTRIKPFARHDLLGLLETSSTENEHSWRNVISTDDIPWLKEHKMQSLTTFPLAGYISMVTEAASQRANLRRIAFDRFCMREIQAKAPFIMNDGDEYETIVHLRRYAEGTRSYSTEWDEFSISTWISERGWVEHCRGLVAVRKNTVNPISLSVNSGSARRLTKAEQLCVDTIPLDGLYSELDNKGATYGPLFQVQGQDSLKCCDGFSNVEIAVPDTASVMHSHYETPYIMQPAFLDLIFQQTWAILGAGRNRLPSLYMPNVVKCLEFSKDLPNQNGEALRVVCEGHPDFKTLAPVDFSIDAWQSQGRDEPIISIKGFVMSPVQDQDMDDLTPASICYKIQWEDLPEESKFGVSASGLSVNGSKEHSSGANGYANGVNGHTKLGLTNGHVNGVNGHSNGINGTNGHADGANGHANGANGHANGHANGYSNGIAHLEADLPAPVVLVTDRSETDPVVKALSDIFVMRTGVTPTVCPFRRVMPAEKIMVFLNELDRPFLAGISVEDFDKLQRVILTSTAMLWVTKGMFKDAQQPENALSQGLLRTVRSETGKLTASLDLDPRSKLDNHARSELIVKVVSKVMSSDEANGPSDFEFAEDKGKLVVPRVVADSGMNQAVQRRVRSTGQYMQPFDQGDRRLEIAIGTYGALDSLYFRDQVVQPLEDDQVEIKVTATGMNFKDVVIAMGQVASSYLGVECSGIVSQVGSKVTTLSVGDRVCAMSLGAYGTYARCKESSAAVVPDDMALEVAASVPVVFSTAYYGMVELAHIQPGESILIHAASGGVGQAAIQLAQMLGAEIYATVGSIDKKKLIMDKYKIPEDHIFYSRNAGFGPAIREATGGRGVDVVLNSLAGELLRESWESLAHFGRFIEIGKRDITSNTRLDMSQFEHNVTFSSVDLTLVAKERPQVMGRVLKRVMELLGSKNISVIEPITVLGITELESALRTLQGGKSTGKIIIAPRPGEQVKATHPQEKEILVGNATYVIIGGTGGLGRSMAKWMVRRGARSIVLLSRSGKVTPELARLVEDCRGQGATITIKSCDVAKEASVKDLVEDCGRRMPPIRGIIHAAMVLRDMLFEKMTHGDFDQVIEAKVSGTWNFHRALASHQLDFFVVLSSVAGIVGNRGQAAYAAANTFLDAFVQYRVQQGLPATSIDLTAVEDVGYLAENAERQNQILQNLAGSSFGEAEVLALVELGISGDISRLCNSQCVTGLNFSGASLPYYGEDARFLHLRNAVLATSQSADGIDESGKSNQQELASAETYEKANEFVSQRVWEKLCGILMLQPSDLDPASEVKSYGLDSLNAIELRNWIGKEYSAHLQVLELLTSGTIGDLAALVLKKTKIKHPEKAS</sequence>
<dbReference type="CDD" id="cd05195">
    <property type="entry name" value="enoyl_red"/>
    <property type="match status" value="1"/>
</dbReference>
<dbReference type="SUPFAM" id="SSF55048">
    <property type="entry name" value="Probable ACP-binding domain of malonyl-CoA ACP transacylase"/>
    <property type="match status" value="1"/>
</dbReference>
<dbReference type="Pfam" id="PF08659">
    <property type="entry name" value="KR"/>
    <property type="match status" value="1"/>
</dbReference>
<dbReference type="Gene3D" id="3.40.47.10">
    <property type="match status" value="1"/>
</dbReference>
<evidence type="ECO:0000256" key="5">
    <source>
        <dbReference type="ARBA" id="ARBA00023268"/>
    </source>
</evidence>
<dbReference type="InterPro" id="IPR014031">
    <property type="entry name" value="Ketoacyl_synth_C"/>
</dbReference>
<dbReference type="GO" id="GO:1901336">
    <property type="term" value="P:lactone biosynthetic process"/>
    <property type="evidence" value="ECO:0007669"/>
    <property type="project" value="UniProtKB-ARBA"/>
</dbReference>
<evidence type="ECO:0000313" key="12">
    <source>
        <dbReference type="Proteomes" id="UP000054481"/>
    </source>
</evidence>
<dbReference type="InterPro" id="IPR049900">
    <property type="entry name" value="PKS_mFAS_DH"/>
</dbReference>
<proteinExistence type="predicted"/>
<dbReference type="SMART" id="SM00829">
    <property type="entry name" value="PKS_ER"/>
    <property type="match status" value="1"/>
</dbReference>
<dbReference type="Gene3D" id="1.10.1200.10">
    <property type="entry name" value="ACP-like"/>
    <property type="match status" value="1"/>
</dbReference>
<dbReference type="PROSITE" id="PS00012">
    <property type="entry name" value="PHOSPHOPANTETHEINE"/>
    <property type="match status" value="1"/>
</dbReference>
<dbReference type="Gene3D" id="3.40.366.10">
    <property type="entry name" value="Malonyl-Coenzyme A Acyl Carrier Protein, domain 2"/>
    <property type="match status" value="1"/>
</dbReference>
<feature type="domain" description="Ketosynthase family 3 (KS3)" evidence="9">
    <location>
        <begin position="9"/>
        <end position="434"/>
    </location>
</feature>
<dbReference type="Gene3D" id="3.90.180.10">
    <property type="entry name" value="Medium-chain alcohol dehydrogenases, catalytic domain"/>
    <property type="match status" value="1"/>
</dbReference>
<dbReference type="Gene3D" id="3.10.129.110">
    <property type="entry name" value="Polyketide synthase dehydratase"/>
    <property type="match status" value="1"/>
</dbReference>
<dbReference type="PANTHER" id="PTHR43775:SF13">
    <property type="entry name" value="POLYKETIDE SYNTHASE 1"/>
    <property type="match status" value="1"/>
</dbReference>
<dbReference type="InterPro" id="IPR032821">
    <property type="entry name" value="PKS_assoc"/>
</dbReference>
<feature type="region of interest" description="C-terminal hotdog fold" evidence="6">
    <location>
        <begin position="1075"/>
        <end position="1234"/>
    </location>
</feature>
<dbReference type="InterPro" id="IPR011032">
    <property type="entry name" value="GroES-like_sf"/>
</dbReference>
<dbReference type="GO" id="GO:0006633">
    <property type="term" value="P:fatty acid biosynthetic process"/>
    <property type="evidence" value="ECO:0007669"/>
    <property type="project" value="InterPro"/>
</dbReference>
<dbReference type="Pfam" id="PF21089">
    <property type="entry name" value="PKS_DH_N"/>
    <property type="match status" value="1"/>
</dbReference>
<keyword evidence="5" id="KW-0511">Multifunctional enzyme</keyword>
<name>A0A0F7ZJA8_9HYPO</name>
<dbReference type="SUPFAM" id="SSF52151">
    <property type="entry name" value="FabD/lysophospholipase-like"/>
    <property type="match status" value="1"/>
</dbReference>
<evidence type="ECO:0000256" key="3">
    <source>
        <dbReference type="ARBA" id="ARBA00022679"/>
    </source>
</evidence>